<evidence type="ECO:0000256" key="1">
    <source>
        <dbReference type="SAM" id="MobiDB-lite"/>
    </source>
</evidence>
<feature type="compositionally biased region" description="Polar residues" evidence="1">
    <location>
        <begin position="95"/>
        <end position="113"/>
    </location>
</feature>
<dbReference type="AlphaFoldDB" id="A0A1S4B735"/>
<reference evidence="2" key="1">
    <citation type="submission" date="2025-08" db="UniProtKB">
        <authorList>
            <consortium name="RefSeq"/>
        </authorList>
    </citation>
    <scope>IDENTIFICATION</scope>
</reference>
<organism evidence="2">
    <name type="scientific">Nicotiana tabacum</name>
    <name type="common">Common tobacco</name>
    <dbReference type="NCBI Taxonomy" id="4097"/>
    <lineage>
        <taxon>Eukaryota</taxon>
        <taxon>Viridiplantae</taxon>
        <taxon>Streptophyta</taxon>
        <taxon>Embryophyta</taxon>
        <taxon>Tracheophyta</taxon>
        <taxon>Spermatophyta</taxon>
        <taxon>Magnoliopsida</taxon>
        <taxon>eudicotyledons</taxon>
        <taxon>Gunneridae</taxon>
        <taxon>Pentapetalae</taxon>
        <taxon>asterids</taxon>
        <taxon>lamiids</taxon>
        <taxon>Solanales</taxon>
        <taxon>Solanaceae</taxon>
        <taxon>Nicotianoideae</taxon>
        <taxon>Nicotianeae</taxon>
        <taxon>Nicotiana</taxon>
    </lineage>
</organism>
<evidence type="ECO:0000313" key="2">
    <source>
        <dbReference type="RefSeq" id="XP_016484657.1"/>
    </source>
</evidence>
<dbReference type="KEGG" id="nta:107805178"/>
<dbReference type="PaxDb" id="4097-A0A1S4B735"/>
<proteinExistence type="predicted"/>
<dbReference type="RefSeq" id="XP_016484657.1">
    <property type="nucleotide sequence ID" value="XM_016629171.1"/>
</dbReference>
<feature type="region of interest" description="Disordered" evidence="1">
    <location>
        <begin position="71"/>
        <end position="113"/>
    </location>
</feature>
<gene>
    <name evidence="2" type="primary">LOC107805178</name>
</gene>
<protein>
    <submittedName>
        <fullName evidence="2">Uncharacterized protein</fullName>
    </submittedName>
</protein>
<accession>A0A1S4B735</accession>
<name>A0A1S4B735_TOBAC</name>
<sequence>MTGIKIYVGKIIFQKIGIIANQKQTSLLFPCLITTLCQAAKVHVLPGHNKMENDTKDIDIMRISDAVAKETATQPETLIPPPADTAVSEGPGLPDTSQALATSIATPQPSAAQSQVPLPVSHLLLSYTLQRA</sequence>